<dbReference type="Proteomes" id="UP000759131">
    <property type="component" value="Unassembled WGS sequence"/>
</dbReference>
<dbReference type="GO" id="GO:0005524">
    <property type="term" value="F:ATP binding"/>
    <property type="evidence" value="ECO:0007669"/>
    <property type="project" value="UniProtKB-UniRule"/>
</dbReference>
<organism evidence="8">
    <name type="scientific">Medioppia subpectinata</name>
    <dbReference type="NCBI Taxonomy" id="1979941"/>
    <lineage>
        <taxon>Eukaryota</taxon>
        <taxon>Metazoa</taxon>
        <taxon>Ecdysozoa</taxon>
        <taxon>Arthropoda</taxon>
        <taxon>Chelicerata</taxon>
        <taxon>Arachnida</taxon>
        <taxon>Acari</taxon>
        <taxon>Acariformes</taxon>
        <taxon>Sarcoptiformes</taxon>
        <taxon>Oribatida</taxon>
        <taxon>Brachypylina</taxon>
        <taxon>Oppioidea</taxon>
        <taxon>Oppiidae</taxon>
        <taxon>Medioppia</taxon>
    </lineage>
</organism>
<feature type="domain" description="Protein kinase" evidence="7">
    <location>
        <begin position="25"/>
        <end position="302"/>
    </location>
</feature>
<dbReference type="PROSITE" id="PS00107">
    <property type="entry name" value="PROTEIN_KINASE_ATP"/>
    <property type="match status" value="1"/>
</dbReference>
<feature type="non-terminal residue" evidence="8">
    <location>
        <position position="1"/>
    </location>
</feature>
<keyword evidence="9" id="KW-1185">Reference proteome</keyword>
<dbReference type="InterPro" id="IPR011009">
    <property type="entry name" value="Kinase-like_dom_sf"/>
</dbReference>
<dbReference type="CDD" id="cd00180">
    <property type="entry name" value="PKc"/>
    <property type="match status" value="2"/>
</dbReference>
<evidence type="ECO:0000313" key="9">
    <source>
        <dbReference type="Proteomes" id="UP000759131"/>
    </source>
</evidence>
<dbReference type="GO" id="GO:0017148">
    <property type="term" value="P:negative regulation of translation"/>
    <property type="evidence" value="ECO:0007669"/>
    <property type="project" value="UniProtKB-KW"/>
</dbReference>
<keyword evidence="3" id="KW-0418">Kinase</keyword>
<gene>
    <name evidence="8" type="ORF">OSB1V03_LOCUS4985</name>
</gene>
<evidence type="ECO:0000256" key="4">
    <source>
        <dbReference type="ARBA" id="ARBA00022840"/>
    </source>
</evidence>
<dbReference type="PANTHER" id="PTHR11042">
    <property type="entry name" value="EUKARYOTIC TRANSLATION INITIATION FACTOR 2-ALPHA KINASE EIF2-ALPHA KINASE -RELATED"/>
    <property type="match status" value="1"/>
</dbReference>
<dbReference type="Pfam" id="PF00069">
    <property type="entry name" value="Pkinase"/>
    <property type="match status" value="5"/>
</dbReference>
<dbReference type="EMBL" id="CAJPIZ010002396">
    <property type="protein sequence ID" value="CAG2104972.1"/>
    <property type="molecule type" value="Genomic_DNA"/>
</dbReference>
<sequence length="1313" mass="151012">VSVSRGLQCNIFNENVCNGRSANNFTIKNKLGSGSFGDVFRVSHNLIDRDYAIKIIKVKKQDDIKKYMRELNVWSKLQSHHVVQYIVHWLERSGADLSLTMYILMDLCVDNLRNLITMKTKKYPRKHFFNIDQWDYLISYYLFLETAECVHYLHTHQPTIIHRDLKPSNILFTFTHGILCLKIGDFGLATLHNNDIHSHTLSVGTTKYIAPEVYRLSRYTTAVDIYSLGVICEEIFNFDSLGDELLEDMCFKLKHFILQLTTTMPSDRPNIRETLDMFNELAIDSSFALKELDPDQLKHALKGIQLWAQLDPDYCVQYRYHWFENGEKLKEHKNKHVKLLYVQMDLCWFSLRTLMDKIQAYFNHAKYQLLPPVGYYMASELFTEILSAIQYLHSLNIVHRYINSDNLLVKHESCSGRFIKLGDFGLESARSLPGDYPSKLQSINGDSDRYVSPEVKNGSICDTKADVYSVGVIAQQLFNFDVNKIGKLENKHKEYYGTIEDIVTKCTNGLIANRPSCKDILECRSKWAPVYESVRVDITMMGIDSSANYNHDSHFVEYFLAVKRNANDCDEKSANDAKNKMDLELDFSVFQNGKFKRDFRPDNILTTPGRYGDILNTIANRDTMRYAVKKSERKQLLNPLGYYMASEIMVEIVTAVKILHTGKPPIIHRDINLNNVLIFPHNKQPGKYVKLSDFGLAVYHDPQAMSHTQNKGTERYMAPEVRGGRRRLNPDDMYKTIEHVIGNCLKGTANERPTCEQILAISDQWATSFTDVRHLITGLSIKLKIYLAVNNTAQSQAFHLSNNFIVQNDLGSGGFGSVVKARHKLIGKSYAVWARLQSEYVVQYRTHWLQNGTYSDEIRHGVFKDIPCQMLYIQMDLCSYSLSKFIKAKANYIKPVKCSFENYAINHYIFTEIMVGVKYLHDNNIMHRDLKPDNILIVNGDRLQIKIADFGLATYHRAGQFDMTHTTRLGTRRYIAPEVCEDYNRYNTKADIYGTGIILDDLFDFASLPGYALEPNHGEMKKFVLTLTGLYPDSRPNADQAIQTLSTLKLNNFNLDIKANITAIEHAGKIKYTNDSGDSDINMTELSSYLNSLQQNSERGTFLNEFDWGHQLSTNRDDCMAKLKEIRIWAKLDTDHFVQYRHHWFDYKANMYTLNIQMDLCWFNLVGAIRRVHDYVTGVPGQSTQRACYFVITELVQEIFKALQTLHDQTPVILHRNIKPENILIKHGASGHMVKLADFGKATQHLSDSQTHTMGTGSSRFTSSIRHKYMAWEVKAGRQYGVKADVYSMGVVLEDIFAVDRNREAAGKKELDR</sequence>
<dbReference type="GO" id="GO:0005634">
    <property type="term" value="C:nucleus"/>
    <property type="evidence" value="ECO:0007669"/>
    <property type="project" value="TreeGrafter"/>
</dbReference>
<dbReference type="GO" id="GO:0005737">
    <property type="term" value="C:cytoplasm"/>
    <property type="evidence" value="ECO:0007669"/>
    <property type="project" value="TreeGrafter"/>
</dbReference>
<proteinExistence type="inferred from homology"/>
<evidence type="ECO:0000256" key="3">
    <source>
        <dbReference type="ARBA" id="ARBA00022777"/>
    </source>
</evidence>
<dbReference type="InterPro" id="IPR000719">
    <property type="entry name" value="Prot_kinase_dom"/>
</dbReference>
<reference evidence="8" key="1">
    <citation type="submission" date="2020-11" db="EMBL/GenBank/DDBJ databases">
        <authorList>
            <person name="Tran Van P."/>
        </authorList>
    </citation>
    <scope>NUCLEOTIDE SEQUENCE</scope>
</reference>
<evidence type="ECO:0000256" key="5">
    <source>
        <dbReference type="ARBA" id="ARBA00037982"/>
    </source>
</evidence>
<evidence type="ECO:0000313" key="8">
    <source>
        <dbReference type="EMBL" id="CAD7624542.1"/>
    </source>
</evidence>
<protein>
    <recommendedName>
        <fullName evidence="7">Protein kinase domain-containing protein</fullName>
    </recommendedName>
</protein>
<evidence type="ECO:0000256" key="2">
    <source>
        <dbReference type="ARBA" id="ARBA00022741"/>
    </source>
</evidence>
<feature type="domain" description="Protein kinase" evidence="7">
    <location>
        <begin position="804"/>
        <end position="1145"/>
    </location>
</feature>
<dbReference type="InterPro" id="IPR008271">
    <property type="entry name" value="Ser/Thr_kinase_AS"/>
</dbReference>
<dbReference type="InterPro" id="IPR050339">
    <property type="entry name" value="CC_SR_Kinase"/>
</dbReference>
<comment type="similarity">
    <text evidence="5">Belongs to the protein kinase superfamily. Ser/Thr protein kinase family. GCN2 subfamily.</text>
</comment>
<dbReference type="Gene3D" id="3.30.200.20">
    <property type="entry name" value="Phosphorylase Kinase, domain 1"/>
    <property type="match status" value="1"/>
</dbReference>
<keyword evidence="2 6" id="KW-0547">Nucleotide-binding</keyword>
<dbReference type="PROSITE" id="PS00108">
    <property type="entry name" value="PROTEIN_KINASE_ST"/>
    <property type="match status" value="2"/>
</dbReference>
<dbReference type="GO" id="GO:0004694">
    <property type="term" value="F:eukaryotic translation initiation factor 2alpha kinase activity"/>
    <property type="evidence" value="ECO:0007669"/>
    <property type="project" value="TreeGrafter"/>
</dbReference>
<evidence type="ECO:0000256" key="6">
    <source>
        <dbReference type="PROSITE-ProRule" id="PRU10141"/>
    </source>
</evidence>
<dbReference type="Gene3D" id="1.10.510.10">
    <property type="entry name" value="Transferase(Phosphotransferase) domain 1"/>
    <property type="match status" value="5"/>
</dbReference>
<keyword evidence="4 6" id="KW-0067">ATP-binding</keyword>
<keyword evidence="1" id="KW-0808">Transferase</keyword>
<dbReference type="SUPFAM" id="SSF56112">
    <property type="entry name" value="Protein kinase-like (PK-like)"/>
    <property type="match status" value="5"/>
</dbReference>
<dbReference type="InterPro" id="IPR017441">
    <property type="entry name" value="Protein_kinase_ATP_BS"/>
</dbReference>
<dbReference type="SMART" id="SM00220">
    <property type="entry name" value="S_TKc"/>
    <property type="match status" value="2"/>
</dbReference>
<evidence type="ECO:0000259" key="7">
    <source>
        <dbReference type="PROSITE" id="PS50011"/>
    </source>
</evidence>
<feature type="domain" description="Protein kinase" evidence="7">
    <location>
        <begin position="485"/>
        <end position="805"/>
    </location>
</feature>
<dbReference type="EMBL" id="OC856971">
    <property type="protein sequence ID" value="CAD7624542.1"/>
    <property type="molecule type" value="Genomic_DNA"/>
</dbReference>
<dbReference type="PROSITE" id="PS50011">
    <property type="entry name" value="PROTEIN_KINASE_DOM"/>
    <property type="match status" value="3"/>
</dbReference>
<accession>A0A7R9PXM5</accession>
<name>A0A7R9PXM5_9ACAR</name>
<evidence type="ECO:0000256" key="1">
    <source>
        <dbReference type="ARBA" id="ARBA00022679"/>
    </source>
</evidence>
<dbReference type="OrthoDB" id="248923at2759"/>
<feature type="binding site" evidence="6">
    <location>
        <position position="54"/>
    </location>
    <ligand>
        <name>ATP</name>
        <dbReference type="ChEBI" id="CHEBI:30616"/>
    </ligand>
</feature>